<dbReference type="HOGENOM" id="CLU_2657108_0_0_1"/>
<dbReference type="AlphaFoldDB" id="B4GE66"/>
<dbReference type="Proteomes" id="UP000008744">
    <property type="component" value="Unassembled WGS sequence"/>
</dbReference>
<organism evidence="2">
    <name type="scientific">Drosophila persimilis</name>
    <name type="common">Fruit fly</name>
    <dbReference type="NCBI Taxonomy" id="7234"/>
    <lineage>
        <taxon>Eukaryota</taxon>
        <taxon>Metazoa</taxon>
        <taxon>Ecdysozoa</taxon>
        <taxon>Arthropoda</taxon>
        <taxon>Hexapoda</taxon>
        <taxon>Insecta</taxon>
        <taxon>Pterygota</taxon>
        <taxon>Neoptera</taxon>
        <taxon>Endopterygota</taxon>
        <taxon>Diptera</taxon>
        <taxon>Brachycera</taxon>
        <taxon>Muscomorpha</taxon>
        <taxon>Ephydroidea</taxon>
        <taxon>Drosophilidae</taxon>
        <taxon>Drosophila</taxon>
        <taxon>Sophophora</taxon>
    </lineage>
</organism>
<evidence type="ECO:0000313" key="1">
    <source>
        <dbReference type="EMBL" id="EDW33901.1"/>
    </source>
</evidence>
<accession>B4GE66</accession>
<proteinExistence type="predicted"/>
<dbReference type="EMBL" id="CH479182">
    <property type="protein sequence ID" value="EDW33901.1"/>
    <property type="molecule type" value="Genomic_DNA"/>
</dbReference>
<reference evidence="1 2" key="1">
    <citation type="journal article" date="2007" name="Nature">
        <title>Evolution of genes and genomes on the Drosophila phylogeny.</title>
        <authorList>
            <consortium name="Drosophila 12 Genomes Consortium"/>
            <person name="Clark A.G."/>
            <person name="Eisen M.B."/>
            <person name="Smith D.R."/>
            <person name="Bergman C.M."/>
            <person name="Oliver B."/>
            <person name="Markow T.A."/>
            <person name="Kaufman T.C."/>
            <person name="Kellis M."/>
            <person name="Gelbart W."/>
            <person name="Iyer V.N."/>
            <person name="Pollard D.A."/>
            <person name="Sackton T.B."/>
            <person name="Larracuente A.M."/>
            <person name="Singh N.D."/>
            <person name="Abad J.P."/>
            <person name="Abt D.N."/>
            <person name="Adryan B."/>
            <person name="Aguade M."/>
            <person name="Akashi H."/>
            <person name="Anderson W.W."/>
            <person name="Aquadro C.F."/>
            <person name="Ardell D.H."/>
            <person name="Arguello R."/>
            <person name="Artieri C.G."/>
            <person name="Barbash D.A."/>
            <person name="Barker D."/>
            <person name="Barsanti P."/>
            <person name="Batterham P."/>
            <person name="Batzoglou S."/>
            <person name="Begun D."/>
            <person name="Bhutkar A."/>
            <person name="Blanco E."/>
            <person name="Bosak S.A."/>
            <person name="Bradley R.K."/>
            <person name="Brand A.D."/>
            <person name="Brent M.R."/>
            <person name="Brooks A.N."/>
            <person name="Brown R.H."/>
            <person name="Butlin R.K."/>
            <person name="Caggese C."/>
            <person name="Calvi B.R."/>
            <person name="Bernardo de Carvalho A."/>
            <person name="Caspi A."/>
            <person name="Castrezana S."/>
            <person name="Celniker S.E."/>
            <person name="Chang J.L."/>
            <person name="Chapple C."/>
            <person name="Chatterji S."/>
            <person name="Chinwalla A."/>
            <person name="Civetta A."/>
            <person name="Clifton S.W."/>
            <person name="Comeron J.M."/>
            <person name="Costello J.C."/>
            <person name="Coyne J.A."/>
            <person name="Daub J."/>
            <person name="David R.G."/>
            <person name="Delcher A.L."/>
            <person name="Delehaunty K."/>
            <person name="Do C.B."/>
            <person name="Ebling H."/>
            <person name="Edwards K."/>
            <person name="Eickbush T."/>
            <person name="Evans J.D."/>
            <person name="Filipski A."/>
            <person name="Findeiss S."/>
            <person name="Freyhult E."/>
            <person name="Fulton L."/>
            <person name="Fulton R."/>
            <person name="Garcia A.C."/>
            <person name="Gardiner A."/>
            <person name="Garfield D.A."/>
            <person name="Garvin B.E."/>
            <person name="Gibson G."/>
            <person name="Gilbert D."/>
            <person name="Gnerre S."/>
            <person name="Godfrey J."/>
            <person name="Good R."/>
            <person name="Gotea V."/>
            <person name="Gravely B."/>
            <person name="Greenberg A.J."/>
            <person name="Griffiths-Jones S."/>
            <person name="Gross S."/>
            <person name="Guigo R."/>
            <person name="Gustafson E.A."/>
            <person name="Haerty W."/>
            <person name="Hahn M.W."/>
            <person name="Halligan D.L."/>
            <person name="Halpern A.L."/>
            <person name="Halter G.M."/>
            <person name="Han M.V."/>
            <person name="Heger A."/>
            <person name="Hillier L."/>
            <person name="Hinrichs A.S."/>
            <person name="Holmes I."/>
            <person name="Hoskins R.A."/>
            <person name="Hubisz M.J."/>
            <person name="Hultmark D."/>
            <person name="Huntley M.A."/>
            <person name="Jaffe D.B."/>
            <person name="Jagadeeshan S."/>
            <person name="Jeck W.R."/>
            <person name="Johnson J."/>
            <person name="Jones C.D."/>
            <person name="Jordan W.C."/>
            <person name="Karpen G.H."/>
            <person name="Kataoka E."/>
            <person name="Keightley P.D."/>
            <person name="Kheradpour P."/>
            <person name="Kirkness E.F."/>
            <person name="Koerich L.B."/>
            <person name="Kristiansen K."/>
            <person name="Kudrna D."/>
            <person name="Kulathinal R.J."/>
            <person name="Kumar S."/>
            <person name="Kwok R."/>
            <person name="Lander E."/>
            <person name="Langley C.H."/>
            <person name="Lapoint R."/>
            <person name="Lazzaro B.P."/>
            <person name="Lee S.J."/>
            <person name="Levesque L."/>
            <person name="Li R."/>
            <person name="Lin C.F."/>
            <person name="Lin M.F."/>
            <person name="Lindblad-Toh K."/>
            <person name="Llopart A."/>
            <person name="Long M."/>
            <person name="Low L."/>
            <person name="Lozovsky E."/>
            <person name="Lu J."/>
            <person name="Luo M."/>
            <person name="Machado C.A."/>
            <person name="Makalowski W."/>
            <person name="Marzo M."/>
            <person name="Matsuda M."/>
            <person name="Matzkin L."/>
            <person name="McAllister B."/>
            <person name="McBride C.S."/>
            <person name="McKernan B."/>
            <person name="McKernan K."/>
            <person name="Mendez-Lago M."/>
            <person name="Minx P."/>
            <person name="Mollenhauer M.U."/>
            <person name="Montooth K."/>
            <person name="Mount S.M."/>
            <person name="Mu X."/>
            <person name="Myers E."/>
            <person name="Negre B."/>
            <person name="Newfeld S."/>
            <person name="Nielsen R."/>
            <person name="Noor M.A."/>
            <person name="O'Grady P."/>
            <person name="Pachter L."/>
            <person name="Papaceit M."/>
            <person name="Parisi M.J."/>
            <person name="Parisi M."/>
            <person name="Parts L."/>
            <person name="Pedersen J.S."/>
            <person name="Pesole G."/>
            <person name="Phillippy A.M."/>
            <person name="Ponting C.P."/>
            <person name="Pop M."/>
            <person name="Porcelli D."/>
            <person name="Powell J.R."/>
            <person name="Prohaska S."/>
            <person name="Pruitt K."/>
            <person name="Puig M."/>
            <person name="Quesneville H."/>
            <person name="Ram K.R."/>
            <person name="Rand D."/>
            <person name="Rasmussen M.D."/>
            <person name="Reed L.K."/>
            <person name="Reenan R."/>
            <person name="Reily A."/>
            <person name="Remington K.A."/>
            <person name="Rieger T.T."/>
            <person name="Ritchie M.G."/>
            <person name="Robin C."/>
            <person name="Rogers Y.H."/>
            <person name="Rohde C."/>
            <person name="Rozas J."/>
            <person name="Rubenfield M.J."/>
            <person name="Ruiz A."/>
            <person name="Russo S."/>
            <person name="Salzberg S.L."/>
            <person name="Sanchez-Gracia A."/>
            <person name="Saranga D.J."/>
            <person name="Sato H."/>
            <person name="Schaeffer S.W."/>
            <person name="Schatz M.C."/>
            <person name="Schlenke T."/>
            <person name="Schwartz R."/>
            <person name="Segarra C."/>
            <person name="Singh R.S."/>
            <person name="Sirot L."/>
            <person name="Sirota M."/>
            <person name="Sisneros N.B."/>
            <person name="Smith C.D."/>
            <person name="Smith T.F."/>
            <person name="Spieth J."/>
            <person name="Stage D.E."/>
            <person name="Stark A."/>
            <person name="Stephan W."/>
            <person name="Strausberg R.L."/>
            <person name="Strempel S."/>
            <person name="Sturgill D."/>
            <person name="Sutton G."/>
            <person name="Sutton G.G."/>
            <person name="Tao W."/>
            <person name="Teichmann S."/>
            <person name="Tobari Y.N."/>
            <person name="Tomimura Y."/>
            <person name="Tsolas J.M."/>
            <person name="Valente V.L."/>
            <person name="Venter E."/>
            <person name="Venter J.C."/>
            <person name="Vicario S."/>
            <person name="Vieira F.G."/>
            <person name="Vilella A.J."/>
            <person name="Villasante A."/>
            <person name="Walenz B."/>
            <person name="Wang J."/>
            <person name="Wasserman M."/>
            <person name="Watts T."/>
            <person name="Wilson D."/>
            <person name="Wilson R.K."/>
            <person name="Wing R.A."/>
            <person name="Wolfner M.F."/>
            <person name="Wong A."/>
            <person name="Wong G.K."/>
            <person name="Wu C.I."/>
            <person name="Wu G."/>
            <person name="Yamamoto D."/>
            <person name="Yang H.P."/>
            <person name="Yang S.P."/>
            <person name="Yorke J.A."/>
            <person name="Yoshida K."/>
            <person name="Zdobnov E."/>
            <person name="Zhang P."/>
            <person name="Zhang Y."/>
            <person name="Zimin A.V."/>
            <person name="Baldwin J."/>
            <person name="Abdouelleil A."/>
            <person name="Abdulkadir J."/>
            <person name="Abebe A."/>
            <person name="Abera B."/>
            <person name="Abreu J."/>
            <person name="Acer S.C."/>
            <person name="Aftuck L."/>
            <person name="Alexander A."/>
            <person name="An P."/>
            <person name="Anderson E."/>
            <person name="Anderson S."/>
            <person name="Arachi H."/>
            <person name="Azer M."/>
            <person name="Bachantsang P."/>
            <person name="Barry A."/>
            <person name="Bayul T."/>
            <person name="Berlin A."/>
            <person name="Bessette D."/>
            <person name="Bloom T."/>
            <person name="Blye J."/>
            <person name="Boguslavskiy L."/>
            <person name="Bonnet C."/>
            <person name="Boukhgalter B."/>
            <person name="Bourzgui I."/>
            <person name="Brown A."/>
            <person name="Cahill P."/>
            <person name="Channer S."/>
            <person name="Cheshatsang Y."/>
            <person name="Chuda L."/>
            <person name="Citroen M."/>
            <person name="Collymore A."/>
            <person name="Cooke P."/>
            <person name="Costello M."/>
            <person name="D'Aco K."/>
            <person name="Daza R."/>
            <person name="De Haan G."/>
            <person name="DeGray S."/>
            <person name="DeMaso C."/>
            <person name="Dhargay N."/>
            <person name="Dooley K."/>
            <person name="Dooley E."/>
            <person name="Doricent M."/>
            <person name="Dorje P."/>
            <person name="Dorjee K."/>
            <person name="Dupes A."/>
            <person name="Elong R."/>
            <person name="Falk J."/>
            <person name="Farina A."/>
            <person name="Faro S."/>
            <person name="Ferguson D."/>
            <person name="Fisher S."/>
            <person name="Foley C.D."/>
            <person name="Franke A."/>
            <person name="Friedrich D."/>
            <person name="Gadbois L."/>
            <person name="Gearin G."/>
            <person name="Gearin C.R."/>
            <person name="Giannoukos G."/>
            <person name="Goode T."/>
            <person name="Graham J."/>
            <person name="Grandbois E."/>
            <person name="Grewal S."/>
            <person name="Gyaltsen K."/>
            <person name="Hafez N."/>
            <person name="Hagos B."/>
            <person name="Hall J."/>
            <person name="Henson C."/>
            <person name="Hollinger A."/>
            <person name="Honan T."/>
            <person name="Huard M.D."/>
            <person name="Hughes L."/>
            <person name="Hurhula B."/>
            <person name="Husby M.E."/>
            <person name="Kamat A."/>
            <person name="Kanga B."/>
            <person name="Kashin S."/>
            <person name="Khazanovich D."/>
            <person name="Kisner P."/>
            <person name="Lance K."/>
            <person name="Lara M."/>
            <person name="Lee W."/>
            <person name="Lennon N."/>
            <person name="Letendre F."/>
            <person name="LeVine R."/>
            <person name="Lipovsky A."/>
            <person name="Liu X."/>
            <person name="Liu J."/>
            <person name="Liu S."/>
            <person name="Lokyitsang T."/>
            <person name="Lokyitsang Y."/>
            <person name="Lubonja R."/>
            <person name="Lui A."/>
            <person name="MacDonald P."/>
            <person name="Magnisalis V."/>
            <person name="Maru K."/>
            <person name="Matthews C."/>
            <person name="McCusker W."/>
            <person name="McDonough S."/>
            <person name="Mehta T."/>
            <person name="Meldrim J."/>
            <person name="Meneus L."/>
            <person name="Mihai O."/>
            <person name="Mihalev A."/>
            <person name="Mihova T."/>
            <person name="Mittelman R."/>
            <person name="Mlenga V."/>
            <person name="Montmayeur A."/>
            <person name="Mulrain L."/>
            <person name="Navidi A."/>
            <person name="Naylor J."/>
            <person name="Negash T."/>
            <person name="Nguyen T."/>
            <person name="Nguyen N."/>
            <person name="Nicol R."/>
            <person name="Norbu C."/>
            <person name="Norbu N."/>
            <person name="Novod N."/>
            <person name="O'Neill B."/>
            <person name="Osman S."/>
            <person name="Markiewicz E."/>
            <person name="Oyono O.L."/>
            <person name="Patti C."/>
            <person name="Phunkhang P."/>
            <person name="Pierre F."/>
            <person name="Priest M."/>
            <person name="Raghuraman S."/>
            <person name="Rege F."/>
            <person name="Reyes R."/>
            <person name="Rise C."/>
            <person name="Rogov P."/>
            <person name="Ross K."/>
            <person name="Ryan E."/>
            <person name="Settipalli S."/>
            <person name="Shea T."/>
            <person name="Sherpa N."/>
            <person name="Shi L."/>
            <person name="Shih D."/>
            <person name="Sparrow T."/>
            <person name="Spaulding J."/>
            <person name="Stalker J."/>
            <person name="Stange-Thomann N."/>
            <person name="Stavropoulos S."/>
            <person name="Stone C."/>
            <person name="Strader C."/>
            <person name="Tesfaye S."/>
            <person name="Thomson T."/>
            <person name="Thoulutsang Y."/>
            <person name="Thoulutsang D."/>
            <person name="Topham K."/>
            <person name="Topping I."/>
            <person name="Tsamla T."/>
            <person name="Vassiliev H."/>
            <person name="Vo A."/>
            <person name="Wangchuk T."/>
            <person name="Wangdi T."/>
            <person name="Weiand M."/>
            <person name="Wilkinson J."/>
            <person name="Wilson A."/>
            <person name="Yadav S."/>
            <person name="Young G."/>
            <person name="Yu Q."/>
            <person name="Zembek L."/>
            <person name="Zhong D."/>
            <person name="Zimmer A."/>
            <person name="Zwirko Z."/>
            <person name="Jaffe D.B."/>
            <person name="Alvarez P."/>
            <person name="Brockman W."/>
            <person name="Butler J."/>
            <person name="Chin C."/>
            <person name="Gnerre S."/>
            <person name="Grabherr M."/>
            <person name="Kleber M."/>
            <person name="Mauceli E."/>
            <person name="MacCallum I."/>
        </authorList>
    </citation>
    <scope>NUCLEOTIDE SEQUENCE [LARGE SCALE GENOMIC DNA]</scope>
    <source>
        <strain evidence="2">MSH-3 / Tucson 14011-0111.49</strain>
    </source>
</reference>
<sequence>MGDAMNVKVKDIETLFSTDGYLRPFEREIRRRYDPPKPGLLKKKQAIGEFDLPYAEEIIKKARTNEEINPLRIKNVGSKFSHSSISP</sequence>
<name>B4GE66_DROPE</name>
<evidence type="ECO:0000313" key="2">
    <source>
        <dbReference type="Proteomes" id="UP000008744"/>
    </source>
</evidence>
<dbReference type="STRING" id="7234.B4GE66"/>
<gene>
    <name evidence="1" type="primary">Dper\GL21965</name>
    <name evidence="1" type="ORF">Dper_GL21965</name>
</gene>
<protein>
    <submittedName>
        <fullName evidence="1">GL21965</fullName>
    </submittedName>
</protein>
<keyword evidence="2" id="KW-1185">Reference proteome</keyword>